<dbReference type="FunFam" id="3.80.10.10:FF:000874">
    <property type="entry name" value="Probable LRR receptor-like serine/threonine-protein kinase RFK1"/>
    <property type="match status" value="1"/>
</dbReference>
<protein>
    <recommendedName>
        <fullName evidence="2">non-specific serine/threonine protein kinase</fullName>
        <ecNumber evidence="2">2.7.11.1</ecNumber>
    </recommendedName>
</protein>
<keyword evidence="7" id="KW-0547">Nucleotide-binding</keyword>
<evidence type="ECO:0000256" key="12">
    <source>
        <dbReference type="ARBA" id="ARBA00048679"/>
    </source>
</evidence>
<keyword evidence="14" id="KW-1133">Transmembrane helix</keyword>
<keyword evidence="3" id="KW-0418">Kinase</keyword>
<dbReference type="Pfam" id="PF11721">
    <property type="entry name" value="Malectin"/>
    <property type="match status" value="1"/>
</dbReference>
<gene>
    <name evidence="16" type="ORF">Bca52824_064459</name>
</gene>
<reference evidence="16 17" key="1">
    <citation type="submission" date="2020-02" db="EMBL/GenBank/DDBJ databases">
        <authorList>
            <person name="Ma Q."/>
            <person name="Huang Y."/>
            <person name="Song X."/>
            <person name="Pei D."/>
        </authorList>
    </citation>
    <scope>NUCLEOTIDE SEQUENCE [LARGE SCALE GENOMIC DNA]</scope>
    <source>
        <strain evidence="16">Sxm20200214</strain>
        <tissue evidence="16">Leaf</tissue>
    </source>
</reference>
<evidence type="ECO:0000256" key="10">
    <source>
        <dbReference type="ARBA" id="ARBA00023180"/>
    </source>
</evidence>
<dbReference type="Gene3D" id="2.60.120.430">
    <property type="entry name" value="Galactose-binding lectin"/>
    <property type="match status" value="1"/>
</dbReference>
<dbReference type="InterPro" id="IPR051824">
    <property type="entry name" value="LRR_Rcpt-Like_S/T_Kinase"/>
</dbReference>
<sequence length="592" mass="65023">MVNLEEEEEEGDGFQVDALQQIAKTLGSKFWKFDAENCKVETVGLTETPPPTAKQEIECECSPTNETDCHIIKIAFKDHNLPGTLPPEIQKLPYLQEIDFAYNYLNGTIPLEWTMTNLTTIDLESNAFTGTIPEELGNLANLEKLLLSSNKLTGGLPDSLAKLEKLEDFRINDLQLTGRIPSYIQNWKGLKRLEMIASGLTGPIPSVISTFDKMKNLRITDIGGPVQPFPSLKNSTEFSKLILKNCNIAGQIPTYLSSLKNLETLDLSFNKLAGTIPAFAQAEDLRFIMLTGNKLEGEAPDGLLRDGITVDLSYNNLKWQSPESSSCRPHMNLNLNLFQSTSIKKSSKFLPCIKDFVCPTYYSCLNINCGGSDLTVEANNSKIIYEGDGEVEGGAAKYYLNPESYWGFSSTGDYMDDNNFQNTRFTMFEKLVLKDFNIMAEAKEAQKPITKSFTVNVTNHFLAIRLGWGGKGTTRIPERGVYGPIISAISILSDSKPCALAGSGMSTGASIGLGIGVACLIIFLLVPDSTPGTSKKSGDIRFKAFKDVRKGMDNDSKTQCSVNSYPSSSFSSTTNVDTNVAGQETKQEEPRS</sequence>
<dbReference type="GO" id="GO:0005524">
    <property type="term" value="F:ATP binding"/>
    <property type="evidence" value="ECO:0007669"/>
    <property type="project" value="UniProtKB-KW"/>
</dbReference>
<proteinExistence type="predicted"/>
<keyword evidence="9" id="KW-0675">Receptor</keyword>
<feature type="compositionally biased region" description="Low complexity" evidence="13">
    <location>
        <begin position="561"/>
        <end position="580"/>
    </location>
</feature>
<dbReference type="SUPFAM" id="SSF52058">
    <property type="entry name" value="L domain-like"/>
    <property type="match status" value="1"/>
</dbReference>
<dbReference type="FunFam" id="3.80.10.10:FF:000452">
    <property type="entry name" value="Probable LRR receptor-like serine/threonine-protein kinase RFK1"/>
    <property type="match status" value="1"/>
</dbReference>
<keyword evidence="6" id="KW-0732">Signal</keyword>
<dbReference type="InterPro" id="IPR001611">
    <property type="entry name" value="Leu-rich_rpt"/>
</dbReference>
<evidence type="ECO:0000256" key="8">
    <source>
        <dbReference type="ARBA" id="ARBA00022840"/>
    </source>
</evidence>
<evidence type="ECO:0000256" key="14">
    <source>
        <dbReference type="SAM" id="Phobius"/>
    </source>
</evidence>
<feature type="transmembrane region" description="Helical" evidence="14">
    <location>
        <begin position="505"/>
        <end position="526"/>
    </location>
</feature>
<evidence type="ECO:0000259" key="15">
    <source>
        <dbReference type="Pfam" id="PF11721"/>
    </source>
</evidence>
<dbReference type="Pfam" id="PF00560">
    <property type="entry name" value="LRR_1"/>
    <property type="match status" value="3"/>
</dbReference>
<evidence type="ECO:0000256" key="6">
    <source>
        <dbReference type="ARBA" id="ARBA00022729"/>
    </source>
</evidence>
<keyword evidence="5" id="KW-0808">Transferase</keyword>
<keyword evidence="14" id="KW-0472">Membrane</keyword>
<organism evidence="16 17">
    <name type="scientific">Brassica carinata</name>
    <name type="common">Ethiopian mustard</name>
    <name type="synonym">Abyssinian cabbage</name>
    <dbReference type="NCBI Taxonomy" id="52824"/>
    <lineage>
        <taxon>Eukaryota</taxon>
        <taxon>Viridiplantae</taxon>
        <taxon>Streptophyta</taxon>
        <taxon>Embryophyta</taxon>
        <taxon>Tracheophyta</taxon>
        <taxon>Spermatophyta</taxon>
        <taxon>Magnoliopsida</taxon>
        <taxon>eudicotyledons</taxon>
        <taxon>Gunneridae</taxon>
        <taxon>Pentapetalae</taxon>
        <taxon>rosids</taxon>
        <taxon>malvids</taxon>
        <taxon>Brassicales</taxon>
        <taxon>Brassicaceae</taxon>
        <taxon>Brassiceae</taxon>
        <taxon>Brassica</taxon>
    </lineage>
</organism>
<evidence type="ECO:0000256" key="1">
    <source>
        <dbReference type="ARBA" id="ARBA00004479"/>
    </source>
</evidence>
<feature type="region of interest" description="Disordered" evidence="13">
    <location>
        <begin position="552"/>
        <end position="592"/>
    </location>
</feature>
<comment type="catalytic activity">
    <reaction evidence="12">
        <text>L-seryl-[protein] + ATP = O-phospho-L-seryl-[protein] + ADP + H(+)</text>
        <dbReference type="Rhea" id="RHEA:17989"/>
        <dbReference type="Rhea" id="RHEA-COMP:9863"/>
        <dbReference type="Rhea" id="RHEA-COMP:11604"/>
        <dbReference type="ChEBI" id="CHEBI:15378"/>
        <dbReference type="ChEBI" id="CHEBI:29999"/>
        <dbReference type="ChEBI" id="CHEBI:30616"/>
        <dbReference type="ChEBI" id="CHEBI:83421"/>
        <dbReference type="ChEBI" id="CHEBI:456216"/>
        <dbReference type="EC" id="2.7.11.1"/>
    </reaction>
</comment>
<comment type="caution">
    <text evidence="16">The sequence shown here is derived from an EMBL/GenBank/DDBJ whole genome shotgun (WGS) entry which is preliminary data.</text>
</comment>
<keyword evidence="3" id="KW-0723">Serine/threonine-protein kinase</keyword>
<keyword evidence="17" id="KW-1185">Reference proteome</keyword>
<dbReference type="GO" id="GO:0016020">
    <property type="term" value="C:membrane"/>
    <property type="evidence" value="ECO:0007669"/>
    <property type="project" value="UniProtKB-SubCell"/>
</dbReference>
<dbReference type="InterPro" id="IPR032675">
    <property type="entry name" value="LRR_dom_sf"/>
</dbReference>
<evidence type="ECO:0000256" key="4">
    <source>
        <dbReference type="ARBA" id="ARBA00022553"/>
    </source>
</evidence>
<evidence type="ECO:0000256" key="13">
    <source>
        <dbReference type="SAM" id="MobiDB-lite"/>
    </source>
</evidence>
<evidence type="ECO:0000313" key="16">
    <source>
        <dbReference type="EMBL" id="KAG2269904.1"/>
    </source>
</evidence>
<comment type="catalytic activity">
    <reaction evidence="11">
        <text>L-threonyl-[protein] + ATP = O-phospho-L-threonyl-[protein] + ADP + H(+)</text>
        <dbReference type="Rhea" id="RHEA:46608"/>
        <dbReference type="Rhea" id="RHEA-COMP:11060"/>
        <dbReference type="Rhea" id="RHEA-COMP:11605"/>
        <dbReference type="ChEBI" id="CHEBI:15378"/>
        <dbReference type="ChEBI" id="CHEBI:30013"/>
        <dbReference type="ChEBI" id="CHEBI:30616"/>
        <dbReference type="ChEBI" id="CHEBI:61977"/>
        <dbReference type="ChEBI" id="CHEBI:456216"/>
        <dbReference type="EC" id="2.7.11.1"/>
    </reaction>
</comment>
<name>A0A8X7QLZ9_BRACI</name>
<evidence type="ECO:0000256" key="7">
    <source>
        <dbReference type="ARBA" id="ARBA00022741"/>
    </source>
</evidence>
<evidence type="ECO:0000256" key="2">
    <source>
        <dbReference type="ARBA" id="ARBA00012513"/>
    </source>
</evidence>
<keyword evidence="4" id="KW-0597">Phosphoprotein</keyword>
<comment type="subcellular location">
    <subcellularLocation>
        <location evidence="1">Membrane</location>
        <topology evidence="1">Single-pass type I membrane protein</topology>
    </subcellularLocation>
</comment>
<evidence type="ECO:0000256" key="5">
    <source>
        <dbReference type="ARBA" id="ARBA00022679"/>
    </source>
</evidence>
<evidence type="ECO:0000256" key="3">
    <source>
        <dbReference type="ARBA" id="ARBA00022527"/>
    </source>
</evidence>
<dbReference type="AlphaFoldDB" id="A0A8X7QLZ9"/>
<evidence type="ECO:0000313" key="17">
    <source>
        <dbReference type="Proteomes" id="UP000886595"/>
    </source>
</evidence>
<dbReference type="PANTHER" id="PTHR48006:SF72">
    <property type="entry name" value="LRR RECEPTOR-LIKE SERINE_THREONINE-PROTEIN KINASE RFK1-RELATED"/>
    <property type="match status" value="1"/>
</dbReference>
<dbReference type="Gene3D" id="3.80.10.10">
    <property type="entry name" value="Ribonuclease Inhibitor"/>
    <property type="match status" value="2"/>
</dbReference>
<dbReference type="Proteomes" id="UP000886595">
    <property type="component" value="Unassembled WGS sequence"/>
</dbReference>
<evidence type="ECO:0000256" key="9">
    <source>
        <dbReference type="ARBA" id="ARBA00023170"/>
    </source>
</evidence>
<dbReference type="PANTHER" id="PTHR48006">
    <property type="entry name" value="LEUCINE-RICH REPEAT-CONTAINING PROTEIN DDB_G0281931-RELATED"/>
    <property type="match status" value="1"/>
</dbReference>
<dbReference type="EMBL" id="JAAMPC010000013">
    <property type="protein sequence ID" value="KAG2269904.1"/>
    <property type="molecule type" value="Genomic_DNA"/>
</dbReference>
<evidence type="ECO:0000256" key="11">
    <source>
        <dbReference type="ARBA" id="ARBA00047899"/>
    </source>
</evidence>
<keyword evidence="14" id="KW-0812">Transmembrane</keyword>
<keyword evidence="8" id="KW-0067">ATP-binding</keyword>
<dbReference type="EC" id="2.7.11.1" evidence="2"/>
<dbReference type="OrthoDB" id="1867350at2759"/>
<feature type="domain" description="Malectin" evidence="15">
    <location>
        <begin position="429"/>
        <end position="489"/>
    </location>
</feature>
<dbReference type="InterPro" id="IPR021720">
    <property type="entry name" value="Malectin_dom"/>
</dbReference>
<keyword evidence="10" id="KW-0325">Glycoprotein</keyword>
<accession>A0A8X7QLZ9</accession>
<dbReference type="GO" id="GO:0004674">
    <property type="term" value="F:protein serine/threonine kinase activity"/>
    <property type="evidence" value="ECO:0007669"/>
    <property type="project" value="UniProtKB-KW"/>
</dbReference>